<evidence type="ECO:0000313" key="4">
    <source>
        <dbReference type="EMBL" id="GAA0494622.1"/>
    </source>
</evidence>
<accession>A0ABN1BCX8</accession>
<dbReference type="SUPFAM" id="SSF53335">
    <property type="entry name" value="S-adenosyl-L-methionine-dependent methyltransferases"/>
    <property type="match status" value="1"/>
</dbReference>
<sequence>MSDGRGRALRLLRPGADTLPLSPKEPILTTMLRGPAHRMAGNDTAFSMEGAPSPGRRADTAPLDNRAAELAAGLRDAQAHIDPKFLYDAQGCVLFNAICELEEYYPTRTERAIFEAHRPAIARSLPRRIQWVDLGCGDCAKSRSWLAHVDACRYLGVDIAADCLRHEVAALGRKFPQIACVAVEADFSGDLDLRRHLVDIEEHPPVFFYPGSSIGNFDPERAVALMAAICRQAGPRGSLLISADLRKDRRVMERAYADDLGVTAAFNRNVLRVCNRVLGSDFQPAEFDHESRFDDGHGRIEMRLRARQRQRVRWGTSERIFEAGEEIVTEHSYKYTPAQFDAMLAQAGFSVRNMWTDPRSWFGVFLAQR</sequence>
<organism evidence="4 5">
    <name type="scientific">Pigmentiphaga daeguensis</name>
    <dbReference type="NCBI Taxonomy" id="414049"/>
    <lineage>
        <taxon>Bacteria</taxon>
        <taxon>Pseudomonadati</taxon>
        <taxon>Pseudomonadota</taxon>
        <taxon>Betaproteobacteria</taxon>
        <taxon>Burkholderiales</taxon>
        <taxon>Alcaligenaceae</taxon>
        <taxon>Pigmentiphaga</taxon>
    </lineage>
</organism>
<dbReference type="PIRSF" id="PIRSF018005">
    <property type="entry name" value="UCP018005"/>
    <property type="match status" value="1"/>
</dbReference>
<dbReference type="InterPro" id="IPR019257">
    <property type="entry name" value="MeTrfase_dom"/>
</dbReference>
<evidence type="ECO:0000259" key="3">
    <source>
        <dbReference type="Pfam" id="PF10017"/>
    </source>
</evidence>
<dbReference type="Gene3D" id="3.40.50.150">
    <property type="entry name" value="Vaccinia Virus protein VP39"/>
    <property type="match status" value="1"/>
</dbReference>
<evidence type="ECO:0000256" key="1">
    <source>
        <dbReference type="ARBA" id="ARBA00022603"/>
    </source>
</evidence>
<reference evidence="4 5" key="1">
    <citation type="journal article" date="2019" name="Int. J. Syst. Evol. Microbiol.">
        <title>The Global Catalogue of Microorganisms (GCM) 10K type strain sequencing project: providing services to taxonomists for standard genome sequencing and annotation.</title>
        <authorList>
            <consortium name="The Broad Institute Genomics Platform"/>
            <consortium name="The Broad Institute Genome Sequencing Center for Infectious Disease"/>
            <person name="Wu L."/>
            <person name="Ma J."/>
        </authorList>
    </citation>
    <scope>NUCLEOTIDE SEQUENCE [LARGE SCALE GENOMIC DNA]</scope>
    <source>
        <strain evidence="4 5">JCM 14330</strain>
    </source>
</reference>
<name>A0ABN1BCX8_9BURK</name>
<dbReference type="PANTHER" id="PTHR43397:SF1">
    <property type="entry name" value="ERGOTHIONEINE BIOSYNTHESIS PROTEIN 1"/>
    <property type="match status" value="1"/>
</dbReference>
<dbReference type="InterPro" id="IPR051128">
    <property type="entry name" value="EgtD_Methyltrsf_superfamily"/>
</dbReference>
<comment type="caution">
    <text evidence="4">The sequence shown here is derived from an EMBL/GenBank/DDBJ whole genome shotgun (WGS) entry which is preliminary data.</text>
</comment>
<protein>
    <submittedName>
        <fullName evidence="4">L-histidine N(Alpha)-methyltransferase</fullName>
    </submittedName>
</protein>
<dbReference type="NCBIfam" id="TIGR03438">
    <property type="entry name" value="egtD_ergothio"/>
    <property type="match status" value="1"/>
</dbReference>
<evidence type="ECO:0000256" key="2">
    <source>
        <dbReference type="ARBA" id="ARBA00022679"/>
    </source>
</evidence>
<dbReference type="InterPro" id="IPR017804">
    <property type="entry name" value="MeTrfase_EgtD-like"/>
</dbReference>
<evidence type="ECO:0000313" key="5">
    <source>
        <dbReference type="Proteomes" id="UP001501706"/>
    </source>
</evidence>
<dbReference type="InterPro" id="IPR035094">
    <property type="entry name" value="EgtD"/>
</dbReference>
<dbReference type="PANTHER" id="PTHR43397">
    <property type="entry name" value="ERGOTHIONEINE BIOSYNTHESIS PROTEIN 1"/>
    <property type="match status" value="1"/>
</dbReference>
<keyword evidence="5" id="KW-1185">Reference proteome</keyword>
<keyword evidence="2" id="KW-0808">Transferase</keyword>
<dbReference type="EMBL" id="BAAAEN010000002">
    <property type="protein sequence ID" value="GAA0494622.1"/>
    <property type="molecule type" value="Genomic_DNA"/>
</dbReference>
<dbReference type="InterPro" id="IPR029063">
    <property type="entry name" value="SAM-dependent_MTases_sf"/>
</dbReference>
<dbReference type="Proteomes" id="UP001501706">
    <property type="component" value="Unassembled WGS sequence"/>
</dbReference>
<gene>
    <name evidence="4" type="primary">egtD</name>
    <name evidence="4" type="ORF">GCM10009097_08270</name>
</gene>
<feature type="domain" description="Histidine-specific methyltransferase SAM-dependent" evidence="3">
    <location>
        <begin position="68"/>
        <end position="368"/>
    </location>
</feature>
<keyword evidence="1" id="KW-0489">Methyltransferase</keyword>
<proteinExistence type="predicted"/>
<dbReference type="Pfam" id="PF10017">
    <property type="entry name" value="Methyltransf_33"/>
    <property type="match status" value="1"/>
</dbReference>